<dbReference type="EMBL" id="JAGRRH010000019">
    <property type="protein sequence ID" value="KAG7349471.1"/>
    <property type="molecule type" value="Genomic_DNA"/>
</dbReference>
<feature type="region of interest" description="Disordered" evidence="1">
    <location>
        <begin position="493"/>
        <end position="531"/>
    </location>
</feature>
<evidence type="ECO:0000313" key="3">
    <source>
        <dbReference type="EMBL" id="KAG7349471.1"/>
    </source>
</evidence>
<gene>
    <name evidence="3" type="ORF">IV203_012068</name>
</gene>
<keyword evidence="4" id="KW-1185">Reference proteome</keyword>
<reference evidence="3" key="2">
    <citation type="submission" date="2021-04" db="EMBL/GenBank/DDBJ databases">
        <authorList>
            <person name="Podell S."/>
        </authorList>
    </citation>
    <scope>NUCLEOTIDE SEQUENCE</scope>
    <source>
        <strain evidence="3">Hildebrandi</strain>
    </source>
</reference>
<feature type="region of interest" description="Disordered" evidence="1">
    <location>
        <begin position="67"/>
        <end position="92"/>
    </location>
</feature>
<protein>
    <submittedName>
        <fullName evidence="3">Uncharacterized protein</fullName>
    </submittedName>
</protein>
<dbReference type="OrthoDB" id="46385at2759"/>
<feature type="compositionally biased region" description="Low complexity" evidence="1">
    <location>
        <begin position="449"/>
        <end position="458"/>
    </location>
</feature>
<evidence type="ECO:0000256" key="2">
    <source>
        <dbReference type="SAM" id="SignalP"/>
    </source>
</evidence>
<reference evidence="3" key="1">
    <citation type="journal article" date="2021" name="Sci. Rep.">
        <title>Diploid genomic architecture of Nitzschia inconspicua, an elite biomass production diatom.</title>
        <authorList>
            <person name="Oliver A."/>
            <person name="Podell S."/>
            <person name="Pinowska A."/>
            <person name="Traller J.C."/>
            <person name="Smith S.R."/>
            <person name="McClure R."/>
            <person name="Beliaev A."/>
            <person name="Bohutskyi P."/>
            <person name="Hill E.A."/>
            <person name="Rabines A."/>
            <person name="Zheng H."/>
            <person name="Allen L.Z."/>
            <person name="Kuo A."/>
            <person name="Grigoriev I.V."/>
            <person name="Allen A.E."/>
            <person name="Hazlebeck D."/>
            <person name="Allen E.E."/>
        </authorList>
    </citation>
    <scope>NUCLEOTIDE SEQUENCE</scope>
    <source>
        <strain evidence="3">Hildebrandi</strain>
    </source>
</reference>
<proteinExistence type="predicted"/>
<keyword evidence="2" id="KW-0732">Signal</keyword>
<feature type="region of interest" description="Disordered" evidence="1">
    <location>
        <begin position="435"/>
        <end position="461"/>
    </location>
</feature>
<accession>A0A9K3KTY3</accession>
<dbReference type="Proteomes" id="UP000693970">
    <property type="component" value="Unassembled WGS sequence"/>
</dbReference>
<evidence type="ECO:0000313" key="4">
    <source>
        <dbReference type="Proteomes" id="UP000693970"/>
    </source>
</evidence>
<dbReference type="AlphaFoldDB" id="A0A9K3KTY3"/>
<feature type="compositionally biased region" description="Low complexity" evidence="1">
    <location>
        <begin position="80"/>
        <end position="91"/>
    </location>
</feature>
<feature type="chain" id="PRO_5039936332" evidence="2">
    <location>
        <begin position="28"/>
        <end position="773"/>
    </location>
</feature>
<organism evidence="3 4">
    <name type="scientific">Nitzschia inconspicua</name>
    <dbReference type="NCBI Taxonomy" id="303405"/>
    <lineage>
        <taxon>Eukaryota</taxon>
        <taxon>Sar</taxon>
        <taxon>Stramenopiles</taxon>
        <taxon>Ochrophyta</taxon>
        <taxon>Bacillariophyta</taxon>
        <taxon>Bacillariophyceae</taxon>
        <taxon>Bacillariophycidae</taxon>
        <taxon>Bacillariales</taxon>
        <taxon>Bacillariaceae</taxon>
        <taxon>Nitzschia</taxon>
    </lineage>
</organism>
<name>A0A9K3KTY3_9STRA</name>
<feature type="compositionally biased region" description="Polar residues" evidence="1">
    <location>
        <begin position="493"/>
        <end position="504"/>
    </location>
</feature>
<comment type="caution">
    <text evidence="3">The sequence shown here is derived from an EMBL/GenBank/DDBJ whole genome shotgun (WGS) entry which is preliminary data.</text>
</comment>
<evidence type="ECO:0000256" key="1">
    <source>
        <dbReference type="SAM" id="MobiDB-lite"/>
    </source>
</evidence>
<sequence>MKAPIRKTVSFPLAIIVMQWCLQQVTIVVDAFQPLVSSERTRVMQLFIPSMLHPTFCLHAASKSDTTSSGEYDDDQDKQSLSAPSSSPKSSMNEYVARFLDKDTPALRSSSEEIPFDISKIQNAQLDDIADATHLIAIPMEKSHELMIELESVQRAILYHCPILLDACITAATTRLPLLYIQAGAGGPSSSGRVTMALGKLVDRLVQKHIFQVESNPDDKNLNMEGYRPLTMTFKTLEIEGDNNSILSTVGFLENDAEDDDQILESTTSFARFTKFMQDLQSAIAAQGWKMAFPPDPNNDKAKDDFRPRIAFMELPTSFDDNISRFKSSEEKLTDEEMAFLSSSQGGNGISPIFWCQWWDDVFARNVRMREIGIYSRNQMNGIQKRHSQFYTPYETILLPNGSPSMLQNERKFQEYQEQRLEEEQDLVYQANKESDPDAFVPPKTKFVSNTTTSSNSTENDMMMTKTRERLERIFLESGGDVDIDLQEVANEETTNVTSTQVSEGVNVEEQGEEDDVDLRKPFHPIQPKDDDYMENWMKERIKKAVNSLESVKVLNPEPKKNVPPIEENPVFKAYKDGTLVPREPRSNKKVKELGPYPGNDHFVGIWRVISSPTGFDVDDSDETTSENLILRVDGTTAGGPTLNLETRQKASGGTWKILTKENGDVFLRIRLVIPPEKNRILVMEGLVQRMGSQGDIPTARRTFGIPEVEERAKRGSQNDLQLMTCLGKVHIQDAVTKKNREEIGEFSLMKLHGPKDRNDYTITIPKPVRNLT</sequence>
<feature type="signal peptide" evidence="2">
    <location>
        <begin position="1"/>
        <end position="27"/>
    </location>
</feature>